<sequence length="108" mass="11900">MEIEVPESMAEVEKEVADRQAKGETVTADDVIKQAVKDSLQAYLDFSEAGHYDSVHWDGDGLAVTDVMKKPLKTVQSQGDSFVADFQANPGALFFYLQDEAMKIAGER</sequence>
<dbReference type="Proteomes" id="UP000051845">
    <property type="component" value="Unassembled WGS sequence"/>
</dbReference>
<dbReference type="EMBL" id="AYYR01000009">
    <property type="protein sequence ID" value="KRM77644.1"/>
    <property type="molecule type" value="Genomic_DNA"/>
</dbReference>
<proteinExistence type="predicted"/>
<reference evidence="1 2" key="1">
    <citation type="journal article" date="2015" name="Genome Announc.">
        <title>Expanding the biotechnology potential of lactobacilli through comparative genomics of 213 strains and associated genera.</title>
        <authorList>
            <person name="Sun Z."/>
            <person name="Harris H.M."/>
            <person name="McCann A."/>
            <person name="Guo C."/>
            <person name="Argimon S."/>
            <person name="Zhang W."/>
            <person name="Yang X."/>
            <person name="Jeffery I.B."/>
            <person name="Cooney J.C."/>
            <person name="Kagawa T.F."/>
            <person name="Liu W."/>
            <person name="Song Y."/>
            <person name="Salvetti E."/>
            <person name="Wrobel A."/>
            <person name="Rasinkangas P."/>
            <person name="Parkhill J."/>
            <person name="Rea M.C."/>
            <person name="O'Sullivan O."/>
            <person name="Ritari J."/>
            <person name="Douillard F.P."/>
            <person name="Paul Ross R."/>
            <person name="Yang R."/>
            <person name="Briner A.E."/>
            <person name="Felis G.E."/>
            <person name="de Vos W.M."/>
            <person name="Barrangou R."/>
            <person name="Klaenhammer T.R."/>
            <person name="Caufield P.W."/>
            <person name="Cui Y."/>
            <person name="Zhang H."/>
            <person name="O'Toole P.W."/>
        </authorList>
    </citation>
    <scope>NUCLEOTIDE SEQUENCE [LARGE SCALE GENOMIC DNA]</scope>
    <source>
        <strain evidence="1 2">DSM 20515</strain>
    </source>
</reference>
<organism evidence="1 2">
    <name type="scientific">Secundilactobacillus collinoides DSM 20515 = JCM 1123</name>
    <dbReference type="NCBI Taxonomy" id="1423733"/>
    <lineage>
        <taxon>Bacteria</taxon>
        <taxon>Bacillati</taxon>
        <taxon>Bacillota</taxon>
        <taxon>Bacilli</taxon>
        <taxon>Lactobacillales</taxon>
        <taxon>Lactobacillaceae</taxon>
        <taxon>Secundilactobacillus</taxon>
    </lineage>
</organism>
<dbReference type="AlphaFoldDB" id="A0A0R2BQ16"/>
<dbReference type="STRING" id="33960.TY91_02045"/>
<name>A0A0R2BQ16_SECCO</name>
<dbReference type="PATRIC" id="fig|1423733.4.peg.3135"/>
<evidence type="ECO:0000313" key="2">
    <source>
        <dbReference type="Proteomes" id="UP000051845"/>
    </source>
</evidence>
<comment type="caution">
    <text evidence="1">The sequence shown here is derived from an EMBL/GenBank/DDBJ whole genome shotgun (WGS) entry which is preliminary data.</text>
</comment>
<gene>
    <name evidence="1" type="ORF">FC82_GL003011</name>
</gene>
<protein>
    <submittedName>
        <fullName evidence="1">Uncharacterized protein</fullName>
    </submittedName>
</protein>
<evidence type="ECO:0000313" key="1">
    <source>
        <dbReference type="EMBL" id="KRM77644.1"/>
    </source>
</evidence>
<dbReference type="RefSeq" id="WP_054760837.1">
    <property type="nucleotide sequence ID" value="NZ_AYYR01000009.1"/>
</dbReference>
<accession>A0A0R2BQ16</accession>